<dbReference type="AlphaFoldDB" id="M1E108"/>
<dbReference type="InParanoid" id="M1E108"/>
<evidence type="ECO:0000313" key="3">
    <source>
        <dbReference type="Proteomes" id="UP000011115"/>
    </source>
</evidence>
<evidence type="ECO:0000313" key="2">
    <source>
        <dbReference type="EnsemblPlants" id="PGSC0003DMT400097613"/>
    </source>
</evidence>
<feature type="region of interest" description="Disordered" evidence="1">
    <location>
        <begin position="81"/>
        <end position="106"/>
    </location>
</feature>
<keyword evidence="3" id="KW-1185">Reference proteome</keyword>
<reference evidence="2" key="2">
    <citation type="submission" date="2015-06" db="UniProtKB">
        <authorList>
            <consortium name="EnsemblPlants"/>
        </authorList>
    </citation>
    <scope>IDENTIFICATION</scope>
    <source>
        <strain evidence="2">DM1-3 516 R44</strain>
    </source>
</reference>
<sequence>MESSIPGMIQIALDNAVKPLSTTIDALEARIVVCEHDQGAIEEVTALKAAIAEMKKYVHYLKSAVISMIFGIVEIPDVPEMPQTTARHGDGMEHTVDPESEAETNK</sequence>
<protein>
    <submittedName>
        <fullName evidence="2">Polyprotein protein</fullName>
    </submittedName>
</protein>
<name>M1E108_SOLTU</name>
<accession>M1E108</accession>
<dbReference type="HOGENOM" id="CLU_029307_11_2_1"/>
<evidence type="ECO:0000256" key="1">
    <source>
        <dbReference type="SAM" id="MobiDB-lite"/>
    </source>
</evidence>
<proteinExistence type="predicted"/>
<dbReference type="PaxDb" id="4113-PGSC0003DMT400097613"/>
<dbReference type="Gramene" id="PGSC0003DMT400097613">
    <property type="protein sequence ID" value="PGSC0003DMT400097613"/>
    <property type="gene ID" value="PGSC0003DMG400047184"/>
</dbReference>
<organism evidence="2 3">
    <name type="scientific">Solanum tuberosum</name>
    <name type="common">Potato</name>
    <dbReference type="NCBI Taxonomy" id="4113"/>
    <lineage>
        <taxon>Eukaryota</taxon>
        <taxon>Viridiplantae</taxon>
        <taxon>Streptophyta</taxon>
        <taxon>Embryophyta</taxon>
        <taxon>Tracheophyta</taxon>
        <taxon>Spermatophyta</taxon>
        <taxon>Magnoliopsida</taxon>
        <taxon>eudicotyledons</taxon>
        <taxon>Gunneridae</taxon>
        <taxon>Pentapetalae</taxon>
        <taxon>asterids</taxon>
        <taxon>lamiids</taxon>
        <taxon>Solanales</taxon>
        <taxon>Solanaceae</taxon>
        <taxon>Solanoideae</taxon>
        <taxon>Solaneae</taxon>
        <taxon>Solanum</taxon>
    </lineage>
</organism>
<reference evidence="3" key="1">
    <citation type="journal article" date="2011" name="Nature">
        <title>Genome sequence and analysis of the tuber crop potato.</title>
        <authorList>
            <consortium name="The Potato Genome Sequencing Consortium"/>
        </authorList>
    </citation>
    <scope>NUCLEOTIDE SEQUENCE [LARGE SCALE GENOMIC DNA]</scope>
    <source>
        <strain evidence="3">cv. DM1-3 516 R44</strain>
    </source>
</reference>
<dbReference type="EnsemblPlants" id="PGSC0003DMT400097613">
    <property type="protein sequence ID" value="PGSC0003DMT400097613"/>
    <property type="gene ID" value="PGSC0003DMG400047184"/>
</dbReference>
<dbReference type="Proteomes" id="UP000011115">
    <property type="component" value="Unassembled WGS sequence"/>
</dbReference>
<feature type="compositionally biased region" description="Basic and acidic residues" evidence="1">
    <location>
        <begin position="87"/>
        <end position="106"/>
    </location>
</feature>